<dbReference type="AlphaFoldDB" id="A0A7I9VIJ9"/>
<dbReference type="RefSeq" id="WP_176063018.1">
    <property type="nucleotide sequence ID" value="NZ_BJTG01000002.1"/>
</dbReference>
<accession>A0A7I9VIJ9</accession>
<keyword evidence="2" id="KW-1185">Reference proteome</keyword>
<sequence length="244" mass="27278">MWIVSKLVVTPRTYSFASSGQGTNEDLVLHADDQELVNMLRLVDWSEDPVQVVVCDACGTVGCATGNYVAVRRLADYVVFAPPTRPYEETADETEKVQYLEPWFIRKRGVPLVPVAEWDRLRNDGFPLPSSESMSPLRWSEAVIAAQIEAPHRMLGDPGQKPQQRLSEVVQATDPWLEAEVLDRLGDVAAWRAKGTIATLRKIISGQKGSLILKDPFQEVVLFGKDGDEFGLYFEPGMLLLPRH</sequence>
<name>A0A7I9VIJ9_9BACT</name>
<protein>
    <submittedName>
        <fullName evidence="1">Uncharacterized protein</fullName>
    </submittedName>
</protein>
<gene>
    <name evidence="1" type="ORF">AMYX_06990</name>
</gene>
<dbReference type="Proteomes" id="UP000503640">
    <property type="component" value="Unassembled WGS sequence"/>
</dbReference>
<evidence type="ECO:0000313" key="2">
    <source>
        <dbReference type="Proteomes" id="UP000503640"/>
    </source>
</evidence>
<comment type="caution">
    <text evidence="1">The sequence shown here is derived from an EMBL/GenBank/DDBJ whole genome shotgun (WGS) entry which is preliminary data.</text>
</comment>
<reference evidence="2" key="1">
    <citation type="journal article" date="2020" name="Appl. Environ. Microbiol.">
        <title>Diazotrophic Anaeromyxobacter Isolates from Soils.</title>
        <authorList>
            <person name="Masuda Y."/>
            <person name="Yamanaka H."/>
            <person name="Xu Z.X."/>
            <person name="Shiratori Y."/>
            <person name="Aono T."/>
            <person name="Amachi S."/>
            <person name="Senoo K."/>
            <person name="Itoh H."/>
        </authorList>
    </citation>
    <scope>NUCLEOTIDE SEQUENCE [LARGE SCALE GENOMIC DNA]</scope>
    <source>
        <strain evidence="2">R267</strain>
    </source>
</reference>
<dbReference type="EMBL" id="BJTG01000002">
    <property type="protein sequence ID" value="GEJ55958.1"/>
    <property type="molecule type" value="Genomic_DNA"/>
</dbReference>
<proteinExistence type="predicted"/>
<evidence type="ECO:0000313" key="1">
    <source>
        <dbReference type="EMBL" id="GEJ55958.1"/>
    </source>
</evidence>
<organism evidence="1 2">
    <name type="scientific">Anaeromyxobacter diazotrophicus</name>
    <dbReference type="NCBI Taxonomy" id="2590199"/>
    <lineage>
        <taxon>Bacteria</taxon>
        <taxon>Pseudomonadati</taxon>
        <taxon>Myxococcota</taxon>
        <taxon>Myxococcia</taxon>
        <taxon>Myxococcales</taxon>
        <taxon>Cystobacterineae</taxon>
        <taxon>Anaeromyxobacteraceae</taxon>
        <taxon>Anaeromyxobacter</taxon>
    </lineage>
</organism>